<gene>
    <name evidence="1" type="ORF">CHH67_00425</name>
</gene>
<accession>A0A268F4X0</accession>
<reference evidence="1 2" key="1">
    <citation type="submission" date="2017-07" db="EMBL/GenBank/DDBJ databases">
        <title>Isolation and whole genome analysis of endospore-forming bacteria from heroin.</title>
        <authorList>
            <person name="Kalinowski J."/>
            <person name="Ahrens B."/>
            <person name="Al-Dilaimi A."/>
            <person name="Winkler A."/>
            <person name="Wibberg D."/>
            <person name="Schleenbecker U."/>
            <person name="Ruckert C."/>
            <person name="Wolfel R."/>
            <person name="Grass G."/>
        </authorList>
    </citation>
    <scope>NUCLEOTIDE SEQUENCE [LARGE SCALE GENOMIC DNA]</scope>
    <source>
        <strain evidence="1 2">7537-G1</strain>
    </source>
</reference>
<dbReference type="EMBL" id="NPBY01000003">
    <property type="protein sequence ID" value="PAD80409.1"/>
    <property type="molecule type" value="Genomic_DNA"/>
</dbReference>
<sequence length="578" mass="64751">MYDKLVAANDEFAQMAMEHQVLDKESRFHGGVVDPANGLAWPSHGGTPKDMATWACALVNKDSRFYHDDELVHRLELAAEFMLRSQHEDGSISPPWTNLHSPPDTAFVVSGLAQVYALLSSHADRYERLQKVVADIYTFLERTIPVLLTGGCHTPNHRWVISSALGFMYKLTGRKELKARAEEWIAEGMDCTEDGEWTERSNGIYNAVSNIVLYYAAEQLERPELLEPVRRNLRMMAYLVHPDGEVVTDYSGRQDFGHAHDMSGYFLCAKLMAHRDQDPLFEALAELAGRSLKHPGGLPNHALLGLLRYPKLLESTVEASALPDSYGVILNGGFAREHYLSGMEAAGHHGRIYHSKLHPDFGAPIARYRRGATSTTVMTETNSFFALRHGAVRLLGVQIASSFGPGFVKPSRLETLDQGVRLSALEKKGYYGPVSKEDLPETASGLVSPWYLLPHHLRKVTHEQQHQVEIMLEETERGWSIRVRCQREEPILTQISFVLGKEGVLAGGDLEQIAGETYFWKQGPVRLAAGADWIELEGGAYEHWAMGINNAGYPADYRTLLVNVLTPYDRTFELRLSR</sequence>
<name>A0A268F4X0_9BACL</name>
<dbReference type="OrthoDB" id="1290722at2"/>
<comment type="caution">
    <text evidence="1">The sequence shown here is derived from an EMBL/GenBank/DDBJ whole genome shotgun (WGS) entry which is preliminary data.</text>
</comment>
<proteinExistence type="predicted"/>
<protein>
    <recommendedName>
        <fullName evidence="3">Heparinase</fullName>
    </recommendedName>
</protein>
<evidence type="ECO:0000313" key="1">
    <source>
        <dbReference type="EMBL" id="PAD80409.1"/>
    </source>
</evidence>
<evidence type="ECO:0008006" key="3">
    <source>
        <dbReference type="Google" id="ProtNLM"/>
    </source>
</evidence>
<evidence type="ECO:0000313" key="2">
    <source>
        <dbReference type="Proteomes" id="UP000215596"/>
    </source>
</evidence>
<dbReference type="AlphaFoldDB" id="A0A268F4X0"/>
<dbReference type="Proteomes" id="UP000215596">
    <property type="component" value="Unassembled WGS sequence"/>
</dbReference>
<organism evidence="1 2">
    <name type="scientific">Paenibacillus campinasensis</name>
    <dbReference type="NCBI Taxonomy" id="66347"/>
    <lineage>
        <taxon>Bacteria</taxon>
        <taxon>Bacillati</taxon>
        <taxon>Bacillota</taxon>
        <taxon>Bacilli</taxon>
        <taxon>Bacillales</taxon>
        <taxon>Paenibacillaceae</taxon>
        <taxon>Paenibacillus</taxon>
    </lineage>
</organism>
<dbReference type="InterPro" id="IPR008930">
    <property type="entry name" value="Terpenoid_cyclase/PrenylTrfase"/>
</dbReference>
<dbReference type="SUPFAM" id="SSF48239">
    <property type="entry name" value="Terpenoid cyclases/Protein prenyltransferases"/>
    <property type="match status" value="1"/>
</dbReference>